<dbReference type="InterPro" id="IPR035974">
    <property type="entry name" value="Rap/Ran-GAP_sf"/>
</dbReference>
<dbReference type="EMBL" id="MU001691">
    <property type="protein sequence ID" value="KAF2454466.1"/>
    <property type="molecule type" value="Genomic_DNA"/>
</dbReference>
<feature type="region of interest" description="Disordered" evidence="2">
    <location>
        <begin position="1285"/>
        <end position="1364"/>
    </location>
</feature>
<dbReference type="GO" id="GO:0033596">
    <property type="term" value="C:TSC1-TSC2 complex"/>
    <property type="evidence" value="ECO:0007669"/>
    <property type="project" value="TreeGrafter"/>
</dbReference>
<feature type="compositionally biased region" description="Low complexity" evidence="2">
    <location>
        <begin position="1306"/>
        <end position="1326"/>
    </location>
</feature>
<dbReference type="SUPFAM" id="SSF111347">
    <property type="entry name" value="Rap/Ran-GAP"/>
    <property type="match status" value="1"/>
</dbReference>
<reference evidence="4" key="1">
    <citation type="journal article" date="2020" name="Stud. Mycol.">
        <title>101 Dothideomycetes genomes: a test case for predicting lifestyles and emergence of pathogens.</title>
        <authorList>
            <person name="Haridas S."/>
            <person name="Albert R."/>
            <person name="Binder M."/>
            <person name="Bloem J."/>
            <person name="Labutti K."/>
            <person name="Salamov A."/>
            <person name="Andreopoulos B."/>
            <person name="Baker S."/>
            <person name="Barry K."/>
            <person name="Bills G."/>
            <person name="Bluhm B."/>
            <person name="Cannon C."/>
            <person name="Castanera R."/>
            <person name="Culley D."/>
            <person name="Daum C."/>
            <person name="Ezra D."/>
            <person name="Gonzalez J."/>
            <person name="Henrissat B."/>
            <person name="Kuo A."/>
            <person name="Liang C."/>
            <person name="Lipzen A."/>
            <person name="Lutzoni F."/>
            <person name="Magnuson J."/>
            <person name="Mondo S."/>
            <person name="Nolan M."/>
            <person name="Ohm R."/>
            <person name="Pangilinan J."/>
            <person name="Park H.-J."/>
            <person name="Ramirez L."/>
            <person name="Alfaro M."/>
            <person name="Sun H."/>
            <person name="Tritt A."/>
            <person name="Yoshinaga Y."/>
            <person name="Zwiers L.-H."/>
            <person name="Turgeon B."/>
            <person name="Goodwin S."/>
            <person name="Spatafora J."/>
            <person name="Crous P."/>
            <person name="Grigoriev I."/>
        </authorList>
    </citation>
    <scope>NUCLEOTIDE SEQUENCE</scope>
    <source>
        <strain evidence="4">ATCC 16933</strain>
    </source>
</reference>
<keyword evidence="5" id="KW-1185">Reference proteome</keyword>
<feature type="compositionally biased region" description="Basic and acidic residues" evidence="2">
    <location>
        <begin position="431"/>
        <end position="441"/>
    </location>
</feature>
<protein>
    <recommendedName>
        <fullName evidence="3">Rap-GAP domain-containing protein</fullName>
    </recommendedName>
</protein>
<dbReference type="InterPro" id="IPR024584">
    <property type="entry name" value="Tuberin_N"/>
</dbReference>
<dbReference type="GO" id="GO:0005096">
    <property type="term" value="F:GTPase activator activity"/>
    <property type="evidence" value="ECO:0007669"/>
    <property type="project" value="UniProtKB-KW"/>
</dbReference>
<dbReference type="PANTHER" id="PTHR10063">
    <property type="entry name" value="TUBERIN"/>
    <property type="match status" value="1"/>
</dbReference>
<dbReference type="Pfam" id="PF11864">
    <property type="entry name" value="DUF3384"/>
    <property type="match status" value="1"/>
</dbReference>
<sequence length="1364" mass="146362">MLVLLDLVRGDCPAGCPAVPLFLLFPALKEALSHRQGHKLALAVLEFLAGLATEKKAREALLHEDDWTDVVEVLERCAAPGPRGENSGNVDGLIGGVGGKVERHDSAAVATVATISDDRWNRAWADMLAQLCAMLPRAGPHQARPVMDMFLRLGPQLPDAAAQALLEWYAEERLLGPSADGSERSWLDGARSLTRSFLADAKRPRTIRLFLLERLKDALPMVEALCSPEEVREFAGLALECVPREKDPRVLEGLAGFAVLVTGYEESDLFDEAVGLLSVTLWSNLKGKGSHSSSKLVQSAPPACLSPPSSPSLPRVVTQAFVRLFLRSATSNPFRTRTLFLKLLDIAGSDHVDSDARVEALGLLFRLRADADTRALRVVEHAEGERIAAVLGRRTVATASGPVSADDEAHGVYSRESRGDPKRSASSPSEEQQKGPLRESRSASGLTTRSSASNKSSVRSDAAVANTPAAVVTEPLWMYPDRVSLPEAPARGASAVVFVGKDAAGAHENLSPALDMARWLERVVALLQSGVADWDVYAYVLAHLGPQLANKSLFAEAVPQLQLLRSVLCEQVKNSSFHEPPPPSAVAHAGQGGQGGALHTPKKADVAVCLMHILTMLIAYHEHFRKDQQDELVRSFALGLGSWDRTPRWAIHALGVCALEMPLSTSKSLDTIVRKMSQIITQSNLAVHILEFLVVLARLTDVWRNFREEEIKMVFGVSFRYLQYVRDRDRTGSPLVGSGGSAAATGRGMTTGGGGGRPPASADDLPQYVYALAFHVIIFWFMALKMEDRPAFMAWIAHNLTYADPANPGREVVEEQAQVTIDMMQRVAFCDADETAPDPAVAGAPEGAVLKRSWLVGMSVVTIETLARSGISQVTRRRPSATRYSLHHPRLRKPPRHQVAEPSSAAAAAAAVAGSSSSSSSASAFAGILPEHVLQELYAPLIPSLSGNPFAELPVPLPEDDMTARALSSFDRISPVDGHKVGIVFVAPGQTTEVEILRNEAGSLAYATFLSRLGTLVKLKGAGFNTQGLDRSEAGVDGEYTYAWRDRVSEMVFHVATMMPTRSLEEDQFAVAKKAHVGNDFVNIVWNESGREWRFDTLPSEFNYVYIVITPEERGGAKEWLDASGNAEVEQHEGSEHGDHSTTSSTGPPPSSSAPPRRPAPSTQPFYKVHVLSAPGFPELSPAAEPKLVSARSLPTYIRALALNASVFSLVWARRHAGTETVSSWRNRLREINKLRERCGATRSSWRASAGAAAGNGPASNGLNSSYQGASLAVGPVPLATTLGGVGGAGAAKPSPQQHHQHHQSRASAGLAAGPASPAIGPGKPSRVSAATFLSDATSRNSVASLAEEMERAASEEGWSVSRP</sequence>
<dbReference type="GO" id="GO:0005634">
    <property type="term" value="C:nucleus"/>
    <property type="evidence" value="ECO:0007669"/>
    <property type="project" value="InterPro"/>
</dbReference>
<feature type="region of interest" description="Disordered" evidence="2">
    <location>
        <begin position="877"/>
        <end position="905"/>
    </location>
</feature>
<name>A0A6A6NRV7_9PEZI</name>
<feature type="compositionally biased region" description="Low complexity" evidence="2">
    <location>
        <begin position="450"/>
        <end position="464"/>
    </location>
</feature>
<accession>A0A6A6NRV7</accession>
<keyword evidence="1" id="KW-0343">GTPase activation</keyword>
<evidence type="ECO:0000313" key="5">
    <source>
        <dbReference type="Proteomes" id="UP000799766"/>
    </source>
</evidence>
<feature type="region of interest" description="Disordered" evidence="2">
    <location>
        <begin position="399"/>
        <end position="464"/>
    </location>
</feature>
<feature type="region of interest" description="Disordered" evidence="2">
    <location>
        <begin position="578"/>
        <end position="598"/>
    </location>
</feature>
<feature type="compositionally biased region" description="Pro residues" evidence="2">
    <location>
        <begin position="1147"/>
        <end position="1159"/>
    </location>
</feature>
<gene>
    <name evidence="4" type="ORF">BDY21DRAFT_352959</name>
</gene>
<evidence type="ECO:0000313" key="4">
    <source>
        <dbReference type="EMBL" id="KAF2454466.1"/>
    </source>
</evidence>
<proteinExistence type="predicted"/>
<dbReference type="GO" id="GO:0051056">
    <property type="term" value="P:regulation of small GTPase mediated signal transduction"/>
    <property type="evidence" value="ECO:0007669"/>
    <property type="project" value="InterPro"/>
</dbReference>
<evidence type="ECO:0000256" key="2">
    <source>
        <dbReference type="SAM" id="MobiDB-lite"/>
    </source>
</evidence>
<feature type="domain" description="Rap-GAP" evidence="3">
    <location>
        <begin position="967"/>
        <end position="1206"/>
    </location>
</feature>
<dbReference type="Pfam" id="PF02145">
    <property type="entry name" value="Rap_GAP"/>
    <property type="match status" value="1"/>
</dbReference>
<feature type="region of interest" description="Disordered" evidence="2">
    <location>
        <begin position="1126"/>
        <end position="1164"/>
    </location>
</feature>
<dbReference type="Proteomes" id="UP000799766">
    <property type="component" value="Unassembled WGS sequence"/>
</dbReference>
<dbReference type="OrthoDB" id="19311at2759"/>
<dbReference type="InterPro" id="IPR018515">
    <property type="entry name" value="Tuberin-type_domain"/>
</dbReference>
<feature type="region of interest" description="Disordered" evidence="2">
    <location>
        <begin position="733"/>
        <end position="759"/>
    </location>
</feature>
<feature type="compositionally biased region" description="Basic residues" evidence="2">
    <location>
        <begin position="877"/>
        <end position="896"/>
    </location>
</feature>
<feature type="compositionally biased region" description="Polar residues" evidence="2">
    <location>
        <begin position="1335"/>
        <end position="1344"/>
    </location>
</feature>
<dbReference type="GO" id="GO:0032007">
    <property type="term" value="P:negative regulation of TOR signaling"/>
    <property type="evidence" value="ECO:0007669"/>
    <property type="project" value="TreeGrafter"/>
</dbReference>
<dbReference type="PANTHER" id="PTHR10063:SF0">
    <property type="entry name" value="TUBERIN"/>
    <property type="match status" value="1"/>
</dbReference>
<dbReference type="InterPro" id="IPR000331">
    <property type="entry name" value="Rap/Ran_GAP_dom"/>
</dbReference>
<feature type="compositionally biased region" description="Basic and acidic residues" evidence="2">
    <location>
        <begin position="407"/>
        <end position="423"/>
    </location>
</feature>
<organism evidence="4 5">
    <name type="scientific">Lineolata rhizophorae</name>
    <dbReference type="NCBI Taxonomy" id="578093"/>
    <lineage>
        <taxon>Eukaryota</taxon>
        <taxon>Fungi</taxon>
        <taxon>Dikarya</taxon>
        <taxon>Ascomycota</taxon>
        <taxon>Pezizomycotina</taxon>
        <taxon>Dothideomycetes</taxon>
        <taxon>Dothideomycetes incertae sedis</taxon>
        <taxon>Lineolatales</taxon>
        <taxon>Lineolataceae</taxon>
        <taxon>Lineolata</taxon>
    </lineage>
</organism>
<dbReference type="PROSITE" id="PS50085">
    <property type="entry name" value="RAPGAP"/>
    <property type="match status" value="1"/>
</dbReference>
<feature type="compositionally biased region" description="Basic and acidic residues" evidence="2">
    <location>
        <begin position="1129"/>
        <end position="1140"/>
    </location>
</feature>
<evidence type="ECO:0000259" key="3">
    <source>
        <dbReference type="PROSITE" id="PS50085"/>
    </source>
</evidence>
<evidence type="ECO:0000256" key="1">
    <source>
        <dbReference type="ARBA" id="ARBA00022468"/>
    </source>
</evidence>
<dbReference type="Pfam" id="PF03542">
    <property type="entry name" value="Tuberin"/>
    <property type="match status" value="1"/>
</dbReference>
<dbReference type="Gene3D" id="3.40.50.11210">
    <property type="entry name" value="Rap/Ran-GAP"/>
    <property type="match status" value="1"/>
</dbReference>
<dbReference type="InterPro" id="IPR027107">
    <property type="entry name" value="Tuberin/Ral-act_asu"/>
</dbReference>